<protein>
    <submittedName>
        <fullName evidence="3">4043_t:CDS:1</fullName>
    </submittedName>
</protein>
<evidence type="ECO:0000256" key="1">
    <source>
        <dbReference type="SAM" id="Coils"/>
    </source>
</evidence>
<dbReference type="OrthoDB" id="2406578at2759"/>
<feature type="region of interest" description="Disordered" evidence="2">
    <location>
        <begin position="1"/>
        <end position="34"/>
    </location>
</feature>
<keyword evidence="4" id="KW-1185">Reference proteome</keyword>
<name>A0A9N9HM40_9GLOM</name>
<evidence type="ECO:0000313" key="4">
    <source>
        <dbReference type="Proteomes" id="UP000789405"/>
    </source>
</evidence>
<dbReference type="AlphaFoldDB" id="A0A9N9HM40"/>
<proteinExistence type="predicted"/>
<reference evidence="3" key="1">
    <citation type="submission" date="2021-06" db="EMBL/GenBank/DDBJ databases">
        <authorList>
            <person name="Kallberg Y."/>
            <person name="Tangrot J."/>
            <person name="Rosling A."/>
        </authorList>
    </citation>
    <scope>NUCLEOTIDE SEQUENCE</scope>
    <source>
        <strain evidence="3">MA453B</strain>
    </source>
</reference>
<comment type="caution">
    <text evidence="3">The sequence shown here is derived from an EMBL/GenBank/DDBJ whole genome shotgun (WGS) entry which is preliminary data.</text>
</comment>
<evidence type="ECO:0000256" key="2">
    <source>
        <dbReference type="SAM" id="MobiDB-lite"/>
    </source>
</evidence>
<feature type="coiled-coil region" evidence="1">
    <location>
        <begin position="52"/>
        <end position="79"/>
    </location>
</feature>
<accession>A0A9N9HM40</accession>
<sequence>MHEILSNDNCEYSDKNTESEDEDTESNGSAVSEDEVEFIEKQEDIGSTNKVVNKWNSFLEEEEEAISELNEDTINELNEDTISELNEDIISGKSDFNGHPAVALNAKWKLVTLFDKNSFKHPPYMNLLTQ</sequence>
<feature type="compositionally biased region" description="Polar residues" evidence="2">
    <location>
        <begin position="1"/>
        <end position="10"/>
    </location>
</feature>
<dbReference type="EMBL" id="CAJVPY010008051">
    <property type="protein sequence ID" value="CAG8690745.1"/>
    <property type="molecule type" value="Genomic_DNA"/>
</dbReference>
<evidence type="ECO:0000313" key="3">
    <source>
        <dbReference type="EMBL" id="CAG8690745.1"/>
    </source>
</evidence>
<organism evidence="3 4">
    <name type="scientific">Dentiscutata erythropus</name>
    <dbReference type="NCBI Taxonomy" id="1348616"/>
    <lineage>
        <taxon>Eukaryota</taxon>
        <taxon>Fungi</taxon>
        <taxon>Fungi incertae sedis</taxon>
        <taxon>Mucoromycota</taxon>
        <taxon>Glomeromycotina</taxon>
        <taxon>Glomeromycetes</taxon>
        <taxon>Diversisporales</taxon>
        <taxon>Gigasporaceae</taxon>
        <taxon>Dentiscutata</taxon>
    </lineage>
</organism>
<keyword evidence="1" id="KW-0175">Coiled coil</keyword>
<gene>
    <name evidence="3" type="ORF">DERYTH_LOCUS12356</name>
</gene>
<dbReference type="Proteomes" id="UP000789405">
    <property type="component" value="Unassembled WGS sequence"/>
</dbReference>